<keyword evidence="6" id="KW-1185">Reference proteome</keyword>
<feature type="domain" description="Sulfotransferase" evidence="4">
    <location>
        <begin position="57"/>
        <end position="300"/>
    </location>
</feature>
<dbReference type="OrthoDB" id="205623at2759"/>
<reference evidence="5 6" key="1">
    <citation type="submission" date="2019-04" db="EMBL/GenBank/DDBJ databases">
        <title>Draft genome of the big-headed turtle Platysternon megacephalum.</title>
        <authorList>
            <person name="Gong S."/>
        </authorList>
    </citation>
    <scope>NUCLEOTIDE SEQUENCE [LARGE SCALE GENOMIC DNA]</scope>
    <source>
        <strain evidence="5">DO16091913</strain>
        <tissue evidence="5">Muscle</tissue>
    </source>
</reference>
<dbReference type="GO" id="GO:0008146">
    <property type="term" value="F:sulfotransferase activity"/>
    <property type="evidence" value="ECO:0007669"/>
    <property type="project" value="InterPro"/>
</dbReference>
<evidence type="ECO:0000256" key="1">
    <source>
        <dbReference type="ARBA" id="ARBA00005771"/>
    </source>
</evidence>
<dbReference type="SUPFAM" id="SSF52540">
    <property type="entry name" value="P-loop containing nucleoside triphosphate hydrolases"/>
    <property type="match status" value="1"/>
</dbReference>
<dbReference type="Proteomes" id="UP000297703">
    <property type="component" value="Unassembled WGS sequence"/>
</dbReference>
<evidence type="ECO:0000313" key="6">
    <source>
        <dbReference type="Proteomes" id="UP000297703"/>
    </source>
</evidence>
<evidence type="ECO:0000259" key="4">
    <source>
        <dbReference type="Pfam" id="PF00685"/>
    </source>
</evidence>
<dbReference type="InterPro" id="IPR027417">
    <property type="entry name" value="P-loop_NTPase"/>
</dbReference>
<keyword evidence="2 3" id="KW-0808">Transferase</keyword>
<dbReference type="InterPro" id="IPR000863">
    <property type="entry name" value="Sulfotransferase_dom"/>
</dbReference>
<reference evidence="5 6" key="2">
    <citation type="submission" date="2019-04" db="EMBL/GenBank/DDBJ databases">
        <title>The genome sequence of big-headed turtle.</title>
        <authorList>
            <person name="Gong S."/>
        </authorList>
    </citation>
    <scope>NUCLEOTIDE SEQUENCE [LARGE SCALE GENOMIC DNA]</scope>
    <source>
        <strain evidence="5">DO16091913</strain>
        <tissue evidence="5">Muscle</tissue>
    </source>
</reference>
<proteinExistence type="inferred from homology"/>
<organism evidence="5 6">
    <name type="scientific">Platysternon megacephalum</name>
    <name type="common">big-headed turtle</name>
    <dbReference type="NCBI Taxonomy" id="55544"/>
    <lineage>
        <taxon>Eukaryota</taxon>
        <taxon>Metazoa</taxon>
        <taxon>Chordata</taxon>
        <taxon>Craniata</taxon>
        <taxon>Vertebrata</taxon>
        <taxon>Euteleostomi</taxon>
        <taxon>Archelosauria</taxon>
        <taxon>Testudinata</taxon>
        <taxon>Testudines</taxon>
        <taxon>Cryptodira</taxon>
        <taxon>Durocryptodira</taxon>
        <taxon>Testudinoidea</taxon>
        <taxon>Platysternidae</taxon>
        <taxon>Platysternon</taxon>
    </lineage>
</organism>
<dbReference type="EC" id="2.8.2.-" evidence="3"/>
<name>A0A4D9EH89_9SAUR</name>
<evidence type="ECO:0000256" key="3">
    <source>
        <dbReference type="RuleBase" id="RU361155"/>
    </source>
</evidence>
<protein>
    <recommendedName>
        <fullName evidence="3">Sulfotransferase</fullName>
        <ecNumber evidence="3">2.8.2.-</ecNumber>
    </recommendedName>
</protein>
<dbReference type="AlphaFoldDB" id="A0A4D9EH89"/>
<evidence type="ECO:0000256" key="2">
    <source>
        <dbReference type="ARBA" id="ARBA00022679"/>
    </source>
</evidence>
<accession>A0A4D9EH89</accession>
<comment type="caution">
    <text evidence="5">The sequence shown here is derived from an EMBL/GenBank/DDBJ whole genome shotgun (WGS) entry which is preliminary data.</text>
</comment>
<gene>
    <name evidence="5" type="ORF">DR999_PMT10044</name>
</gene>
<dbReference type="EMBL" id="QXTE01000088">
    <property type="protein sequence ID" value="TFK07128.1"/>
    <property type="molecule type" value="Genomic_DNA"/>
</dbReference>
<dbReference type="PANTHER" id="PTHR11783">
    <property type="entry name" value="SULFOTRANSFERASE SULT"/>
    <property type="match status" value="1"/>
</dbReference>
<dbReference type="Gene3D" id="3.40.50.300">
    <property type="entry name" value="P-loop containing nucleotide triphosphate hydrolases"/>
    <property type="match status" value="1"/>
</dbReference>
<dbReference type="Pfam" id="PF00685">
    <property type="entry name" value="Sulfotransfer_1"/>
    <property type="match status" value="1"/>
</dbReference>
<dbReference type="STRING" id="55544.A0A4D9EH89"/>
<comment type="similarity">
    <text evidence="1 3">Belongs to the sulfotransferase 1 family.</text>
</comment>
<evidence type="ECO:0000313" key="5">
    <source>
        <dbReference type="EMBL" id="TFK07128.1"/>
    </source>
</evidence>
<sequence length="314" mass="36192">MTAARKKFIERLDQVRATAEKMAPEDLLCSYKGVLYPVTHCSAETFKALESFEARSDDVLLVGYPKTGTNWIIHILRDLVTTSAKKNEEEMKRMKQDEEIVEYTYLEFGDPGKFQRIKKLSSRRVFATHVFPHMLPTSIFKNNVKILMVIRNPKDIAVSYFHFSNSMPSLPSFKTWDEFFNAFLNGKVSWGSYFDHIIEWNKHFDDENIMFITYEELKENSNLGVKKIAEFFGFSLTDEESQAVADRSSFQTMKENSHKTHGAIGNVLFRTGSVSDWKNLLTEAQNQEMDKKFEESLAGTKLGAKIKYGVYCKA</sequence>